<reference evidence="2" key="1">
    <citation type="submission" date="2022-11" db="UniProtKB">
        <authorList>
            <consortium name="WormBaseParasite"/>
        </authorList>
    </citation>
    <scope>IDENTIFICATION</scope>
</reference>
<dbReference type="Proteomes" id="UP000887580">
    <property type="component" value="Unplaced"/>
</dbReference>
<protein>
    <submittedName>
        <fullName evidence="2">Histone H2A/H2B/H3 domain-containing protein</fullName>
    </submittedName>
</protein>
<evidence type="ECO:0000313" key="1">
    <source>
        <dbReference type="Proteomes" id="UP000887580"/>
    </source>
</evidence>
<organism evidence="1 2">
    <name type="scientific">Panagrolaimus sp. PS1159</name>
    <dbReference type="NCBI Taxonomy" id="55785"/>
    <lineage>
        <taxon>Eukaryota</taxon>
        <taxon>Metazoa</taxon>
        <taxon>Ecdysozoa</taxon>
        <taxon>Nematoda</taxon>
        <taxon>Chromadorea</taxon>
        <taxon>Rhabditida</taxon>
        <taxon>Tylenchina</taxon>
        <taxon>Panagrolaimomorpha</taxon>
        <taxon>Panagrolaimoidea</taxon>
        <taxon>Panagrolaimidae</taxon>
        <taxon>Panagrolaimus</taxon>
    </lineage>
</organism>
<dbReference type="WBParaSite" id="PS1159_v2.g2241.t1">
    <property type="protein sequence ID" value="PS1159_v2.g2241.t1"/>
    <property type="gene ID" value="PS1159_v2.g2241"/>
</dbReference>
<sequence length="160" mass="18376">MDTNRNIGRKTIRPIVLAPAAAAPVADAARPVNEPEEQQQPEEEQQERRQPRKQAAPKIRRNHVLADIEEYQESRELLLPRAPVCRLVKEIMSKHPYSAGGLRIQRMALEVVQQAAEAFLVNTFEDVNLLAFHARRVTIMPKDVQILKRLHSTMNNYKKK</sequence>
<accession>A0AC35G0Y6</accession>
<proteinExistence type="predicted"/>
<name>A0AC35G0Y6_9BILA</name>
<evidence type="ECO:0000313" key="2">
    <source>
        <dbReference type="WBParaSite" id="PS1159_v2.g2241.t1"/>
    </source>
</evidence>